<keyword evidence="4" id="KW-1185">Reference proteome</keyword>
<feature type="compositionally biased region" description="Polar residues" evidence="1">
    <location>
        <begin position="7"/>
        <end position="21"/>
    </location>
</feature>
<gene>
    <name evidence="3" type="ORF">OIDMADRAFT_33596</name>
</gene>
<reference evidence="3 4" key="1">
    <citation type="submission" date="2014-04" db="EMBL/GenBank/DDBJ databases">
        <authorList>
            <consortium name="DOE Joint Genome Institute"/>
            <person name="Kuo A."/>
            <person name="Martino E."/>
            <person name="Perotto S."/>
            <person name="Kohler A."/>
            <person name="Nagy L.G."/>
            <person name="Floudas D."/>
            <person name="Copeland A."/>
            <person name="Barry K.W."/>
            <person name="Cichocki N."/>
            <person name="Veneault-Fourrey C."/>
            <person name="LaButti K."/>
            <person name="Lindquist E.A."/>
            <person name="Lipzen A."/>
            <person name="Lundell T."/>
            <person name="Morin E."/>
            <person name="Murat C."/>
            <person name="Sun H."/>
            <person name="Tunlid A."/>
            <person name="Henrissat B."/>
            <person name="Grigoriev I.V."/>
            <person name="Hibbett D.S."/>
            <person name="Martin F."/>
            <person name="Nordberg H.P."/>
            <person name="Cantor M.N."/>
            <person name="Hua S.X."/>
        </authorList>
    </citation>
    <scope>NUCLEOTIDE SEQUENCE [LARGE SCALE GENOMIC DNA]</scope>
    <source>
        <strain evidence="3 4">Zn</strain>
    </source>
</reference>
<dbReference type="AlphaFoldDB" id="A0A0C3H141"/>
<evidence type="ECO:0000256" key="2">
    <source>
        <dbReference type="SAM" id="Phobius"/>
    </source>
</evidence>
<organism evidence="3 4">
    <name type="scientific">Oidiodendron maius (strain Zn)</name>
    <dbReference type="NCBI Taxonomy" id="913774"/>
    <lineage>
        <taxon>Eukaryota</taxon>
        <taxon>Fungi</taxon>
        <taxon>Dikarya</taxon>
        <taxon>Ascomycota</taxon>
        <taxon>Pezizomycotina</taxon>
        <taxon>Leotiomycetes</taxon>
        <taxon>Leotiomycetes incertae sedis</taxon>
        <taxon>Myxotrichaceae</taxon>
        <taxon>Oidiodendron</taxon>
    </lineage>
</organism>
<feature type="transmembrane region" description="Helical" evidence="2">
    <location>
        <begin position="386"/>
        <end position="418"/>
    </location>
</feature>
<dbReference type="EMBL" id="KN832885">
    <property type="protein sequence ID" value="KIM96221.1"/>
    <property type="molecule type" value="Genomic_DNA"/>
</dbReference>
<dbReference type="InParanoid" id="A0A0C3H141"/>
<feature type="compositionally biased region" description="Polar residues" evidence="1">
    <location>
        <begin position="76"/>
        <end position="91"/>
    </location>
</feature>
<keyword evidence="2" id="KW-0472">Membrane</keyword>
<keyword evidence="2" id="KW-1133">Transmembrane helix</keyword>
<keyword evidence="2" id="KW-0812">Transmembrane</keyword>
<proteinExistence type="predicted"/>
<dbReference type="OrthoDB" id="3599923at2759"/>
<feature type="region of interest" description="Disordered" evidence="1">
    <location>
        <begin position="61"/>
        <end position="154"/>
    </location>
</feature>
<reference evidence="4" key="2">
    <citation type="submission" date="2015-01" db="EMBL/GenBank/DDBJ databases">
        <title>Evolutionary Origins and Diversification of the Mycorrhizal Mutualists.</title>
        <authorList>
            <consortium name="DOE Joint Genome Institute"/>
            <consortium name="Mycorrhizal Genomics Consortium"/>
            <person name="Kohler A."/>
            <person name="Kuo A."/>
            <person name="Nagy L.G."/>
            <person name="Floudas D."/>
            <person name="Copeland A."/>
            <person name="Barry K.W."/>
            <person name="Cichocki N."/>
            <person name="Veneault-Fourrey C."/>
            <person name="LaButti K."/>
            <person name="Lindquist E.A."/>
            <person name="Lipzen A."/>
            <person name="Lundell T."/>
            <person name="Morin E."/>
            <person name="Murat C."/>
            <person name="Riley R."/>
            <person name="Ohm R."/>
            <person name="Sun H."/>
            <person name="Tunlid A."/>
            <person name="Henrissat B."/>
            <person name="Grigoriev I.V."/>
            <person name="Hibbett D.S."/>
            <person name="Martin F."/>
        </authorList>
    </citation>
    <scope>NUCLEOTIDE SEQUENCE [LARGE SCALE GENOMIC DNA]</scope>
    <source>
        <strain evidence="4">Zn</strain>
    </source>
</reference>
<name>A0A0C3H141_OIDMZ</name>
<accession>A0A0C3H141</accession>
<dbReference type="Proteomes" id="UP000054321">
    <property type="component" value="Unassembled WGS sequence"/>
</dbReference>
<feature type="compositionally biased region" description="Polar residues" evidence="1">
    <location>
        <begin position="138"/>
        <end position="148"/>
    </location>
</feature>
<protein>
    <submittedName>
        <fullName evidence="3">Uncharacterized protein</fullName>
    </submittedName>
</protein>
<feature type="region of interest" description="Disordered" evidence="1">
    <location>
        <begin position="1"/>
        <end position="21"/>
    </location>
</feature>
<dbReference type="HOGENOM" id="CLU_520836_0_0_1"/>
<evidence type="ECO:0000313" key="3">
    <source>
        <dbReference type="EMBL" id="KIM96221.1"/>
    </source>
</evidence>
<evidence type="ECO:0000313" key="4">
    <source>
        <dbReference type="Proteomes" id="UP000054321"/>
    </source>
</evidence>
<feature type="transmembrane region" description="Helical" evidence="2">
    <location>
        <begin position="471"/>
        <end position="494"/>
    </location>
</feature>
<evidence type="ECO:0000256" key="1">
    <source>
        <dbReference type="SAM" id="MobiDB-lite"/>
    </source>
</evidence>
<sequence length="523" mass="58360">MPRQPCQPHQPTQLINPNQPAITKVKKPLRNQDATEPISKATVVAKKGEILLSNRQDATEPTTAIVGRGKGKAKSRTSSGAQQYRSQSAPVRSSRHENPEELCGDGFHSSDIQEGLPHGLGASQGSTNGRDAEGDSIPKQSTNGSGNFPQRKKFKAKPDVAWSCVRSRPATSFRGIEELRASYLPFDVEFALDIKRATFINRYISSRVLEKKGAIKPPSAQLLESHGLEAPPPPEAPIQLVPNPHPHQQTTTASFSWEILRKFIKIGMAINGYPVYYLTPKVFRGLILPPKGPYIVLGIFDESGILMDEVIVYMEGEAMSRQLVKERRRLFSLPILRDIKAFKLYKCDKGNKVHVQVEVTSEESDCLATFFECVDRWERYYRLKTFLIQYGALFFLVGGLGAQTMLVATVAILTIWGITRLSWFQVRVVNVPSPEEEREWRDWIHDSLNEKTDNPSKSYYSLMCVIGWSRFNIVVFIIIPFMMAVVGAIIFGIVWSLDIKSHKGDLAGAWAVSSFVITLAAGG</sequence>